<evidence type="ECO:0000259" key="1">
    <source>
        <dbReference type="Pfam" id="PF02486"/>
    </source>
</evidence>
<keyword evidence="4" id="KW-1185">Reference proteome</keyword>
<keyword evidence="3" id="KW-0396">Initiation factor</keyword>
<dbReference type="RefSeq" id="WP_149044623.1">
    <property type="nucleotide sequence ID" value="NZ_JAARPH010000001.1"/>
</dbReference>
<keyword evidence="3" id="KW-0648">Protein biosynthesis</keyword>
<reference evidence="3 4" key="1">
    <citation type="submission" date="2020-03" db="EMBL/GenBank/DDBJ databases">
        <title>Soil Listeria distribution.</title>
        <authorList>
            <person name="Liao J."/>
            <person name="Wiedmann M."/>
        </authorList>
    </citation>
    <scope>NUCLEOTIDE SEQUENCE [LARGE SCALE GENOMIC DNA]</scope>
    <source>
        <strain evidence="3 4">FSL L7-1699</strain>
    </source>
</reference>
<dbReference type="Pfam" id="PF02486">
    <property type="entry name" value="Rep_trans"/>
    <property type="match status" value="1"/>
</dbReference>
<sequence>MESISEPPHSNRGVVIDSKNDLTALLDYIRVSFKTHDIDLIVESILHLKKEYMLEKEYGMYGYIGTLELDNIKVFYSAPDDNRGILVEMSGLGCRQFESFLKVRRKTWLDFFSDCENLNGKYTRFDLAIDDYKTRLSIPTLLNKAQKGECISRFDVSDFNGGIDLNTGEHRGTTMYIGSKKSELYMCFYQKNYEQAKKLKINVDEIGSWNRYELRMKNDRAQEFVKNLIRQKNMNTIGLQVIHNYVRFTDSVKGVKKENWKTNKKWQRFIGDIQKLSLYTKPSQEFFEKSKRWLVHSAAPTMKMVLEGDKVLGTSDLSDMVLNAQMSKKQEKMLEVMLLDVSDLVIKESEGY</sequence>
<dbReference type="EMBL" id="JAARPH010000001">
    <property type="protein sequence ID" value="MBC1374191.1"/>
    <property type="molecule type" value="Genomic_DNA"/>
</dbReference>
<comment type="caution">
    <text evidence="3">The sequence shown here is derived from an EMBL/GenBank/DDBJ whole genome shotgun (WGS) entry which is preliminary data.</text>
</comment>
<protein>
    <submittedName>
        <fullName evidence="3">Replication initiation factor domain-containing protein</fullName>
    </submittedName>
</protein>
<dbReference type="Pfam" id="PF18106">
    <property type="entry name" value="Rol_Rep_N"/>
    <property type="match status" value="1"/>
</dbReference>
<gene>
    <name evidence="3" type="ORF">HB839_01485</name>
</gene>
<dbReference type="GO" id="GO:0003743">
    <property type="term" value="F:translation initiation factor activity"/>
    <property type="evidence" value="ECO:0007669"/>
    <property type="project" value="UniProtKB-KW"/>
</dbReference>
<accession>A0ABR6SIX6</accession>
<feature type="domain" description="Rolling Circle replication initiation protein N-terminal" evidence="2">
    <location>
        <begin position="24"/>
        <end position="113"/>
    </location>
</feature>
<proteinExistence type="predicted"/>
<evidence type="ECO:0000313" key="3">
    <source>
        <dbReference type="EMBL" id="MBC1374191.1"/>
    </source>
</evidence>
<feature type="domain" description="Replication initiation protein-like C-terminal" evidence="1">
    <location>
        <begin position="121"/>
        <end position="321"/>
    </location>
</feature>
<organism evidence="3 4">
    <name type="scientific">Listeria farberi</name>
    <dbReference type="NCBI Taxonomy" id="2713500"/>
    <lineage>
        <taxon>Bacteria</taxon>
        <taxon>Bacillati</taxon>
        <taxon>Bacillota</taxon>
        <taxon>Bacilli</taxon>
        <taxon>Bacillales</taxon>
        <taxon>Listeriaceae</taxon>
        <taxon>Listeria</taxon>
    </lineage>
</organism>
<dbReference type="InterPro" id="IPR040819">
    <property type="entry name" value="Rol_Rep_N"/>
</dbReference>
<evidence type="ECO:0000313" key="4">
    <source>
        <dbReference type="Proteomes" id="UP000518829"/>
    </source>
</evidence>
<dbReference type="Proteomes" id="UP000518829">
    <property type="component" value="Unassembled WGS sequence"/>
</dbReference>
<evidence type="ECO:0000259" key="2">
    <source>
        <dbReference type="Pfam" id="PF18106"/>
    </source>
</evidence>
<dbReference type="InterPro" id="IPR003491">
    <property type="entry name" value="REP-like_C"/>
</dbReference>
<name>A0ABR6SIX6_9LIST</name>